<name>A0A4D7QHL2_9HYPH</name>
<accession>A0A4D7QHL2</accession>
<evidence type="ECO:0000313" key="3">
    <source>
        <dbReference type="Proteomes" id="UP000298588"/>
    </source>
</evidence>
<dbReference type="AlphaFoldDB" id="A0A4D7QHL2"/>
<dbReference type="InterPro" id="IPR027372">
    <property type="entry name" value="Phytase-like_dom"/>
</dbReference>
<dbReference type="RefSeq" id="WP_137098288.1">
    <property type="nucleotide sequence ID" value="NZ_CP039865.1"/>
</dbReference>
<organism evidence="2 3">
    <name type="scientific">Phreatobacter aquaticus</name>
    <dbReference type="NCBI Taxonomy" id="2570229"/>
    <lineage>
        <taxon>Bacteria</taxon>
        <taxon>Pseudomonadati</taxon>
        <taxon>Pseudomonadota</taxon>
        <taxon>Alphaproteobacteria</taxon>
        <taxon>Hyphomicrobiales</taxon>
        <taxon>Phreatobacteraceae</taxon>
        <taxon>Phreatobacter</taxon>
    </lineage>
</organism>
<dbReference type="EMBL" id="CP039865">
    <property type="protein sequence ID" value="QCK84954.1"/>
    <property type="molecule type" value="Genomic_DNA"/>
</dbReference>
<protein>
    <submittedName>
        <fullName evidence="2">Twin-arginine translocation pathway signal</fullName>
    </submittedName>
</protein>
<dbReference type="Proteomes" id="UP000298588">
    <property type="component" value="Chromosome"/>
</dbReference>
<evidence type="ECO:0000259" key="1">
    <source>
        <dbReference type="Pfam" id="PF13449"/>
    </source>
</evidence>
<dbReference type="Pfam" id="PF13449">
    <property type="entry name" value="Phytase-like"/>
    <property type="match status" value="1"/>
</dbReference>
<keyword evidence="3" id="KW-1185">Reference proteome</keyword>
<dbReference type="OrthoDB" id="9798693at2"/>
<sequence>MDRRRALAGIGAALTLPMLPEAASAQGRSSPVPAPAELVIRSFPINAFSPREPDRKAFGLLEFRGGLELQSDHRNFGGLSSLRVDPTGQRLTAISDKGFWLTARIDMEGTRIAGLSEARMAPILGPNGRPLAESGNWDTESLWIENGVAWVGVERTHRVFRFDMFGRDGLAARGTPIPVPMGDKRLPGNGGIEGLGVLPRPSPHAGTLLALSERGLNGSGDIRGFFMGAQPQRELAVKRTNDFDITDLTFLPSGDMLILERWFSPWRGVGMRIRRIDIQTVRPGATVDGPIIVSADLSQQIDNMEGLAIHRSEAGETILTIISDNNFSFLQRTLILQFAYKG</sequence>
<gene>
    <name evidence="2" type="ORF">E8L99_03760</name>
</gene>
<proteinExistence type="predicted"/>
<dbReference type="KEGG" id="paqt:E8L99_03760"/>
<evidence type="ECO:0000313" key="2">
    <source>
        <dbReference type="EMBL" id="QCK84954.1"/>
    </source>
</evidence>
<reference evidence="2 3" key="1">
    <citation type="submission" date="2019-04" db="EMBL/GenBank/DDBJ databases">
        <title>Phreatobacter aquaticus sp. nov.</title>
        <authorList>
            <person name="Choi A."/>
            <person name="Baek K."/>
        </authorList>
    </citation>
    <scope>NUCLEOTIDE SEQUENCE [LARGE SCALE GENOMIC DNA]</scope>
    <source>
        <strain evidence="2 3">NMCR1094</strain>
    </source>
</reference>
<dbReference type="InterPro" id="IPR014567">
    <property type="entry name" value="UCP031900"/>
</dbReference>
<dbReference type="PIRSF" id="PIRSF031900">
    <property type="entry name" value="UCP031900"/>
    <property type="match status" value="1"/>
</dbReference>
<feature type="domain" description="Phytase-like" evidence="1">
    <location>
        <begin position="75"/>
        <end position="327"/>
    </location>
</feature>